<reference evidence="4" key="1">
    <citation type="submission" date="2013-08" db="EMBL/GenBank/DDBJ databases">
        <authorList>
            <person name="Mendez C."/>
            <person name="Richter M."/>
            <person name="Ferrer M."/>
            <person name="Sanchez J."/>
        </authorList>
    </citation>
    <scope>NUCLEOTIDE SEQUENCE</scope>
</reference>
<dbReference type="InterPro" id="IPR036079">
    <property type="entry name" value="ATPase_csu/dsu_sf"/>
</dbReference>
<name>T1A1I0_9ZZZZ</name>
<proteinExistence type="inferred from homology"/>
<dbReference type="GO" id="GO:0046961">
    <property type="term" value="F:proton-transporting ATPase activity, rotational mechanism"/>
    <property type="evidence" value="ECO:0007669"/>
    <property type="project" value="InterPro"/>
</dbReference>
<dbReference type="InterPro" id="IPR002843">
    <property type="entry name" value="ATPase_V0-cplx_csu/dsu"/>
</dbReference>
<evidence type="ECO:0000256" key="2">
    <source>
        <dbReference type="ARBA" id="ARBA00022448"/>
    </source>
</evidence>
<gene>
    <name evidence="4" type="ORF">B2A_07182</name>
</gene>
<protein>
    <submittedName>
        <fullName evidence="4">V-type ATP synthase subunit C</fullName>
    </submittedName>
</protein>
<dbReference type="Gene3D" id="1.10.132.50">
    <property type="entry name" value="ATP synthase (C/AC39) subunit, domain 3"/>
    <property type="match status" value="1"/>
</dbReference>
<keyword evidence="2" id="KW-0813">Transport</keyword>
<dbReference type="InterPro" id="IPR035067">
    <property type="entry name" value="V-type_ATPase_csu/dsu"/>
</dbReference>
<evidence type="ECO:0000256" key="3">
    <source>
        <dbReference type="ARBA" id="ARBA00023065"/>
    </source>
</evidence>
<dbReference type="PANTHER" id="PTHR38682">
    <property type="entry name" value="V-TYPE ATP SYNTHASE SUBUNIT C"/>
    <property type="match status" value="1"/>
</dbReference>
<dbReference type="SUPFAM" id="SSF103486">
    <property type="entry name" value="V-type ATP synthase subunit C"/>
    <property type="match status" value="1"/>
</dbReference>
<evidence type="ECO:0000313" key="4">
    <source>
        <dbReference type="EMBL" id="EQD50783.1"/>
    </source>
</evidence>
<dbReference type="Pfam" id="PF01992">
    <property type="entry name" value="vATP-synt_AC39"/>
    <property type="match status" value="1"/>
</dbReference>
<accession>T1A1I0</accession>
<comment type="caution">
    <text evidence="4">The sequence shown here is derived from an EMBL/GenBank/DDBJ whole genome shotgun (WGS) entry which is preliminary data.</text>
</comment>
<sequence length="351" mass="40306">MDATYVGSYGRLQVLKSDFLSDQFVRQLSEKEVGEFLNLLSTTNYRQEIDELSNTYQMPDLAEAVINAHMMRNIRKASFAIPPLARNFAVAYAARWDIENVKVILSSKVLGYGVSQTESFLIVGNVPVGTFSGSLDKNDFINMIELKDIEGVVNYLVKYKYGTVLLEYLEEGKRKNDVTSMILALDAYYYKNLVDSFRFYNGDEGQILEFVMDSIDVKNTMSVIKAIAFEVDYESIKGHFVSGGRMGEQKLLEMLKKDLDSLRQDVPFKIDEAFELYKRDPLITYFETALQRALYSKYVKSFSSIPLSLESIIMFMLKSEIERDVLRALWYSKYYKISPDRAKNAMLVSIQ</sequence>
<evidence type="ECO:0000256" key="1">
    <source>
        <dbReference type="ARBA" id="ARBA00006709"/>
    </source>
</evidence>
<keyword evidence="3" id="KW-0406">Ion transport</keyword>
<organism evidence="4">
    <name type="scientific">mine drainage metagenome</name>
    <dbReference type="NCBI Taxonomy" id="410659"/>
    <lineage>
        <taxon>unclassified sequences</taxon>
        <taxon>metagenomes</taxon>
        <taxon>ecological metagenomes</taxon>
    </lineage>
</organism>
<dbReference type="EMBL" id="AUZZ01005138">
    <property type="protein sequence ID" value="EQD50783.1"/>
    <property type="molecule type" value="Genomic_DNA"/>
</dbReference>
<dbReference type="Gene3D" id="1.20.1690.10">
    <property type="entry name" value="V-type ATP synthase subunit C domain"/>
    <property type="match status" value="2"/>
</dbReference>
<dbReference type="PANTHER" id="PTHR38682:SF1">
    <property type="entry name" value="V-TYPE ATP SYNTHASE SUBUNIT C"/>
    <property type="match status" value="1"/>
</dbReference>
<dbReference type="InterPro" id="IPR050873">
    <property type="entry name" value="V-ATPase_V0D/AC39_subunit"/>
</dbReference>
<reference evidence="4" key="2">
    <citation type="journal article" date="2014" name="ISME J.">
        <title>Microbial stratification in low pH oxic and suboxic macroscopic growths along an acid mine drainage.</title>
        <authorList>
            <person name="Mendez-Garcia C."/>
            <person name="Mesa V."/>
            <person name="Sprenger R.R."/>
            <person name="Richter M."/>
            <person name="Diez M.S."/>
            <person name="Solano J."/>
            <person name="Bargiela R."/>
            <person name="Golyshina O.V."/>
            <person name="Manteca A."/>
            <person name="Ramos J.L."/>
            <person name="Gallego J.R."/>
            <person name="Llorente I."/>
            <person name="Martins Dos Santos V.A."/>
            <person name="Jensen O.N."/>
            <person name="Pelaez A.I."/>
            <person name="Sanchez J."/>
            <person name="Ferrer M."/>
        </authorList>
    </citation>
    <scope>NUCLEOTIDE SEQUENCE</scope>
</reference>
<dbReference type="InterPro" id="IPR044911">
    <property type="entry name" value="V-type_ATPase_csu/dsu_dom_3"/>
</dbReference>
<dbReference type="AlphaFoldDB" id="T1A1I0"/>
<comment type="similarity">
    <text evidence="1">Belongs to the V-ATPase V0D/AC39 subunit family.</text>
</comment>